<dbReference type="EMBL" id="CAUYUJ010018816">
    <property type="protein sequence ID" value="CAK0886539.1"/>
    <property type="molecule type" value="Genomic_DNA"/>
</dbReference>
<evidence type="ECO:0000313" key="2">
    <source>
        <dbReference type="EMBL" id="CAK0886539.1"/>
    </source>
</evidence>
<evidence type="ECO:0000313" key="3">
    <source>
        <dbReference type="Proteomes" id="UP001189429"/>
    </source>
</evidence>
<dbReference type="Proteomes" id="UP001189429">
    <property type="component" value="Unassembled WGS sequence"/>
</dbReference>
<reference evidence="2" key="1">
    <citation type="submission" date="2023-10" db="EMBL/GenBank/DDBJ databases">
        <authorList>
            <person name="Chen Y."/>
            <person name="Shah S."/>
            <person name="Dougan E. K."/>
            <person name="Thang M."/>
            <person name="Chan C."/>
        </authorList>
    </citation>
    <scope>NUCLEOTIDE SEQUENCE [LARGE SCALE GENOMIC DNA]</scope>
</reference>
<sequence length="256" mass="27085">MPRQQGGIPVRHGAAVAWARSVGEAADLMAVVTKRAAAPVALLPAAPGEVPLPVLGGAARDVLGAAAELVAVVGGSTLAKGWQQRRDAGVRPPSDLERECRILDGASALIRHPGAAHDVLCRLKAWLATAEATLGVQNGIEEVSTEGSVGSDLGPELDNDKQSFIMCDTLHEEKLQNKYGDEDSVFGATSRHTPLQEDACHIMCNKDDIMKADIHTTKILSERGANSDSTLEAADDVALSEEESYTLRGTLHEEKL</sequence>
<feature type="non-terminal residue" evidence="2">
    <location>
        <position position="256"/>
    </location>
</feature>
<comment type="caution">
    <text evidence="2">The sequence shown here is derived from an EMBL/GenBank/DDBJ whole genome shotgun (WGS) entry which is preliminary data.</text>
</comment>
<gene>
    <name evidence="2" type="ORF">PCOR1329_LOCUS67858</name>
</gene>
<keyword evidence="3" id="KW-1185">Reference proteome</keyword>
<proteinExistence type="predicted"/>
<protein>
    <submittedName>
        <fullName evidence="2">Uncharacterized protein</fullName>
    </submittedName>
</protein>
<accession>A0ABN9WMD1</accession>
<evidence type="ECO:0000256" key="1">
    <source>
        <dbReference type="SAM" id="MobiDB-lite"/>
    </source>
</evidence>
<organism evidence="2 3">
    <name type="scientific">Prorocentrum cordatum</name>
    <dbReference type="NCBI Taxonomy" id="2364126"/>
    <lineage>
        <taxon>Eukaryota</taxon>
        <taxon>Sar</taxon>
        <taxon>Alveolata</taxon>
        <taxon>Dinophyceae</taxon>
        <taxon>Prorocentrales</taxon>
        <taxon>Prorocentraceae</taxon>
        <taxon>Prorocentrum</taxon>
    </lineage>
</organism>
<feature type="compositionally biased region" description="Acidic residues" evidence="1">
    <location>
        <begin position="233"/>
        <end position="244"/>
    </location>
</feature>
<feature type="region of interest" description="Disordered" evidence="1">
    <location>
        <begin position="225"/>
        <end position="256"/>
    </location>
</feature>
<name>A0ABN9WMD1_9DINO</name>